<reference evidence="2 3" key="1">
    <citation type="journal article" date="2020" name="Nature">
        <title>Six reference-quality genomes reveal evolution of bat adaptations.</title>
        <authorList>
            <person name="Jebb D."/>
            <person name="Huang Z."/>
            <person name="Pippel M."/>
            <person name="Hughes G.M."/>
            <person name="Lavrichenko K."/>
            <person name="Devanna P."/>
            <person name="Winkler S."/>
            <person name="Jermiin L.S."/>
            <person name="Skirmuntt E.C."/>
            <person name="Katzourakis A."/>
            <person name="Burkitt-Gray L."/>
            <person name="Ray D.A."/>
            <person name="Sullivan K.A.M."/>
            <person name="Roscito J.G."/>
            <person name="Kirilenko B.M."/>
            <person name="Davalos L.M."/>
            <person name="Corthals A.P."/>
            <person name="Power M.L."/>
            <person name="Jones G."/>
            <person name="Ransome R.D."/>
            <person name="Dechmann D.K.N."/>
            <person name="Locatelli A.G."/>
            <person name="Puechmaille S.J."/>
            <person name="Fedrigo O."/>
            <person name="Jarvis E.D."/>
            <person name="Hiller M."/>
            <person name="Vernes S.C."/>
            <person name="Myers E.W."/>
            <person name="Teeling E.C."/>
        </authorList>
    </citation>
    <scope>NUCLEOTIDE SEQUENCE [LARGE SCALE GENOMIC DNA]</scope>
    <source>
        <strain evidence="2">MMolMol1</strain>
        <tissue evidence="2">Muscle</tissue>
    </source>
</reference>
<evidence type="ECO:0000313" key="2">
    <source>
        <dbReference type="EMBL" id="KAF6489213.1"/>
    </source>
</evidence>
<organism evidence="2 3">
    <name type="scientific">Molossus molossus</name>
    <name type="common">Pallas' mastiff bat</name>
    <name type="synonym">Vespertilio molossus</name>
    <dbReference type="NCBI Taxonomy" id="27622"/>
    <lineage>
        <taxon>Eukaryota</taxon>
        <taxon>Metazoa</taxon>
        <taxon>Chordata</taxon>
        <taxon>Craniata</taxon>
        <taxon>Vertebrata</taxon>
        <taxon>Euteleostomi</taxon>
        <taxon>Mammalia</taxon>
        <taxon>Eutheria</taxon>
        <taxon>Laurasiatheria</taxon>
        <taxon>Chiroptera</taxon>
        <taxon>Yangochiroptera</taxon>
        <taxon>Molossidae</taxon>
        <taxon>Molossus</taxon>
    </lineage>
</organism>
<dbReference type="EMBL" id="JACASF010000003">
    <property type="protein sequence ID" value="KAF6489213.1"/>
    <property type="molecule type" value="Genomic_DNA"/>
</dbReference>
<accession>A0A7J8IX58</accession>
<name>A0A7J8IX58_MOLMO</name>
<dbReference type="AlphaFoldDB" id="A0A7J8IX58"/>
<keyword evidence="3" id="KW-1185">Reference proteome</keyword>
<proteinExistence type="predicted"/>
<comment type="caution">
    <text evidence="2">The sequence shown here is derived from an EMBL/GenBank/DDBJ whole genome shotgun (WGS) entry which is preliminary data.</text>
</comment>
<gene>
    <name evidence="2" type="ORF">HJG59_003715</name>
</gene>
<evidence type="ECO:0000256" key="1">
    <source>
        <dbReference type="SAM" id="MobiDB-lite"/>
    </source>
</evidence>
<evidence type="ECO:0000313" key="3">
    <source>
        <dbReference type="Proteomes" id="UP000550707"/>
    </source>
</evidence>
<sequence length="135" mass="14964">METVTPAASHTASEVQVTVRNSRQPVASQRGTSSSMGPRRQRLPLRPASCQRPQEMLGGSPSPMPRSLLCRGWKNCSGATRTSGRMQFWKKAWSAFAMTYVWTPRNFECCSWLGSSRLLPCANLPGRSFLMAAKQ</sequence>
<protein>
    <submittedName>
        <fullName evidence="2">Defective in cullin neddylation 1 domain containing 3</fullName>
    </submittedName>
</protein>
<dbReference type="Proteomes" id="UP000550707">
    <property type="component" value="Unassembled WGS sequence"/>
</dbReference>
<feature type="compositionally biased region" description="Polar residues" evidence="1">
    <location>
        <begin position="1"/>
        <end position="36"/>
    </location>
</feature>
<feature type="region of interest" description="Disordered" evidence="1">
    <location>
        <begin position="1"/>
        <end position="65"/>
    </location>
</feature>